<evidence type="ECO:0000313" key="2">
    <source>
        <dbReference type="EMBL" id="GAA1525787.1"/>
    </source>
</evidence>
<comment type="caution">
    <text evidence="2">The sequence shown here is derived from an EMBL/GenBank/DDBJ whole genome shotgun (WGS) entry which is preliminary data.</text>
</comment>
<evidence type="ECO:0000256" key="1">
    <source>
        <dbReference type="SAM" id="MobiDB-lite"/>
    </source>
</evidence>
<feature type="region of interest" description="Disordered" evidence="1">
    <location>
        <begin position="1"/>
        <end position="36"/>
    </location>
</feature>
<feature type="compositionally biased region" description="Low complexity" evidence="1">
    <location>
        <begin position="15"/>
        <end position="26"/>
    </location>
</feature>
<reference evidence="2 3" key="1">
    <citation type="journal article" date="2019" name="Int. J. Syst. Evol. Microbiol.">
        <title>The Global Catalogue of Microorganisms (GCM) 10K type strain sequencing project: providing services to taxonomists for standard genome sequencing and annotation.</title>
        <authorList>
            <consortium name="The Broad Institute Genomics Platform"/>
            <consortium name="The Broad Institute Genome Sequencing Center for Infectious Disease"/>
            <person name="Wu L."/>
            <person name="Ma J."/>
        </authorList>
    </citation>
    <scope>NUCLEOTIDE SEQUENCE [LARGE SCALE GENOMIC DNA]</scope>
    <source>
        <strain evidence="2 3">JCM 14303</strain>
    </source>
</reference>
<name>A0ABN2AS06_9ACTN</name>
<dbReference type="RefSeq" id="WP_344174298.1">
    <property type="nucleotide sequence ID" value="NZ_BAAANC010000002.1"/>
</dbReference>
<proteinExistence type="predicted"/>
<keyword evidence="3" id="KW-1185">Reference proteome</keyword>
<dbReference type="Proteomes" id="UP001500363">
    <property type="component" value="Unassembled WGS sequence"/>
</dbReference>
<evidence type="ECO:0000313" key="3">
    <source>
        <dbReference type="Proteomes" id="UP001500363"/>
    </source>
</evidence>
<gene>
    <name evidence="2" type="ORF">GCM10009741_29220</name>
</gene>
<accession>A0ABN2AS06</accession>
<protein>
    <submittedName>
        <fullName evidence="2">Uncharacterized protein</fullName>
    </submittedName>
</protein>
<organism evidence="2 3">
    <name type="scientific">Kribbella lupini</name>
    <dbReference type="NCBI Taxonomy" id="291602"/>
    <lineage>
        <taxon>Bacteria</taxon>
        <taxon>Bacillati</taxon>
        <taxon>Actinomycetota</taxon>
        <taxon>Actinomycetes</taxon>
        <taxon>Propionibacteriales</taxon>
        <taxon>Kribbellaceae</taxon>
        <taxon>Kribbella</taxon>
    </lineage>
</organism>
<sequence>MSLTAGGPRREDFFKVPGKGAGAPVKPGEKPPVDRTASLSVGAFQPVIAAVPMPRRLFEHEKERAAALAAGSDGERELKNVVADLDVALTTAVLLLRGVEHAKARERVVEAVPLLVGSADYQPLDAAAEFLDLDGEDVAEILDGLTEQGYAGPTEEAIAQAEDLREQLRQVDHEKLDAFLEKALRIVVLVSFTGAAAPLGALTEGDPQLAEVAKAGVVGLAAVALQELPSSKYEKVEDHEVEDLIEGLTPPVR</sequence>
<dbReference type="EMBL" id="BAAANC010000002">
    <property type="protein sequence ID" value="GAA1525787.1"/>
    <property type="molecule type" value="Genomic_DNA"/>
</dbReference>